<accession>A0A6B3NC09</accession>
<feature type="compositionally biased region" description="Acidic residues" evidence="1">
    <location>
        <begin position="56"/>
        <end position="65"/>
    </location>
</feature>
<gene>
    <name evidence="2" type="ORF">F6J89_15965</name>
</gene>
<feature type="region of interest" description="Disordered" evidence="1">
    <location>
        <begin position="46"/>
        <end position="65"/>
    </location>
</feature>
<dbReference type="EMBL" id="JAAHFQ010000306">
    <property type="protein sequence ID" value="NER29083.1"/>
    <property type="molecule type" value="Genomic_DNA"/>
</dbReference>
<protein>
    <submittedName>
        <fullName evidence="2">Uncharacterized protein</fullName>
    </submittedName>
</protein>
<organism evidence="2">
    <name type="scientific">Symploca sp. SIO1C4</name>
    <dbReference type="NCBI Taxonomy" id="2607765"/>
    <lineage>
        <taxon>Bacteria</taxon>
        <taxon>Bacillati</taxon>
        <taxon>Cyanobacteriota</taxon>
        <taxon>Cyanophyceae</taxon>
        <taxon>Coleofasciculales</taxon>
        <taxon>Coleofasciculaceae</taxon>
        <taxon>Symploca</taxon>
    </lineage>
</organism>
<comment type="caution">
    <text evidence="2">The sequence shown here is derived from an EMBL/GenBank/DDBJ whole genome shotgun (WGS) entry which is preliminary data.</text>
</comment>
<evidence type="ECO:0000313" key="2">
    <source>
        <dbReference type="EMBL" id="NER29083.1"/>
    </source>
</evidence>
<sequence length="65" mass="7672">MAYLPQHLEVDFREWRNGNWETYELWEPSEIPVDGVEIPTQEGTYTITFTPNSDAVPDEWEVVED</sequence>
<dbReference type="AlphaFoldDB" id="A0A6B3NC09"/>
<proteinExistence type="predicted"/>
<evidence type="ECO:0000256" key="1">
    <source>
        <dbReference type="SAM" id="MobiDB-lite"/>
    </source>
</evidence>
<name>A0A6B3NC09_9CYAN</name>
<reference evidence="2" key="1">
    <citation type="submission" date="2019-11" db="EMBL/GenBank/DDBJ databases">
        <title>Genomic insights into an expanded diversity of filamentous marine cyanobacteria reveals the extraordinary biosynthetic potential of Moorea and Okeania.</title>
        <authorList>
            <person name="Ferreira Leao T."/>
            <person name="Wang M."/>
            <person name="Moss N."/>
            <person name="Da Silva R."/>
            <person name="Sanders J."/>
            <person name="Nurk S."/>
            <person name="Gurevich A."/>
            <person name="Humphrey G."/>
            <person name="Reher R."/>
            <person name="Zhu Q."/>
            <person name="Belda-Ferre P."/>
            <person name="Glukhov E."/>
            <person name="Rex R."/>
            <person name="Dorrestein P.C."/>
            <person name="Knight R."/>
            <person name="Pevzner P."/>
            <person name="Gerwick W.H."/>
            <person name="Gerwick L."/>
        </authorList>
    </citation>
    <scope>NUCLEOTIDE SEQUENCE</scope>
    <source>
        <strain evidence="2">SIO1C4</strain>
    </source>
</reference>